<dbReference type="AlphaFoldDB" id="A0A2T2ZTV4"/>
<reference evidence="1 2" key="1">
    <citation type="journal article" date="2018" name="Mycol. Prog.">
        <title>Coniella lustricola, a new species from submerged detritus.</title>
        <authorList>
            <person name="Raudabaugh D.B."/>
            <person name="Iturriaga T."/>
            <person name="Carver A."/>
            <person name="Mondo S."/>
            <person name="Pangilinan J."/>
            <person name="Lipzen A."/>
            <person name="He G."/>
            <person name="Amirebrahimi M."/>
            <person name="Grigoriev I.V."/>
            <person name="Miller A.N."/>
        </authorList>
    </citation>
    <scope>NUCLEOTIDE SEQUENCE [LARGE SCALE GENOMIC DNA]</scope>
    <source>
        <strain evidence="1 2">B22-T-1</strain>
    </source>
</reference>
<protein>
    <submittedName>
        <fullName evidence="1">Uncharacterized protein</fullName>
    </submittedName>
</protein>
<evidence type="ECO:0000313" key="1">
    <source>
        <dbReference type="EMBL" id="PSR76565.1"/>
    </source>
</evidence>
<sequence length="79" mass="8864">MLSVCMAGLVLQFPMRGMCQLVFYVKFWFSLLPLRFTTCLSWYFQEPLLHAAPMIPSVDVPIAAIASLSMDVAEILGHV</sequence>
<proteinExistence type="predicted"/>
<name>A0A2T2ZTV4_9PEZI</name>
<dbReference type="EMBL" id="KZ678700">
    <property type="protein sequence ID" value="PSR76565.1"/>
    <property type="molecule type" value="Genomic_DNA"/>
</dbReference>
<dbReference type="Proteomes" id="UP000241462">
    <property type="component" value="Unassembled WGS sequence"/>
</dbReference>
<gene>
    <name evidence="1" type="ORF">BD289DRAFT_446464</name>
</gene>
<dbReference type="InParanoid" id="A0A2T2ZTV4"/>
<keyword evidence="2" id="KW-1185">Reference proteome</keyword>
<evidence type="ECO:0000313" key="2">
    <source>
        <dbReference type="Proteomes" id="UP000241462"/>
    </source>
</evidence>
<organism evidence="1 2">
    <name type="scientific">Coniella lustricola</name>
    <dbReference type="NCBI Taxonomy" id="2025994"/>
    <lineage>
        <taxon>Eukaryota</taxon>
        <taxon>Fungi</taxon>
        <taxon>Dikarya</taxon>
        <taxon>Ascomycota</taxon>
        <taxon>Pezizomycotina</taxon>
        <taxon>Sordariomycetes</taxon>
        <taxon>Sordariomycetidae</taxon>
        <taxon>Diaporthales</taxon>
        <taxon>Schizoparmaceae</taxon>
        <taxon>Coniella</taxon>
    </lineage>
</organism>
<accession>A0A2T2ZTV4</accession>